<comment type="caution">
    <text evidence="2">The sequence shown here is derived from an EMBL/GenBank/DDBJ whole genome shotgun (WGS) entry which is preliminary data.</text>
</comment>
<evidence type="ECO:0000313" key="2">
    <source>
        <dbReference type="EMBL" id="KAL3394259.1"/>
    </source>
</evidence>
<name>A0ABD2WNQ2_9HYME</name>
<feature type="compositionally biased region" description="Polar residues" evidence="1">
    <location>
        <begin position="298"/>
        <end position="312"/>
    </location>
</feature>
<feature type="region of interest" description="Disordered" evidence="1">
    <location>
        <begin position="670"/>
        <end position="696"/>
    </location>
</feature>
<evidence type="ECO:0000256" key="1">
    <source>
        <dbReference type="SAM" id="MobiDB-lite"/>
    </source>
</evidence>
<feature type="region of interest" description="Disordered" evidence="1">
    <location>
        <begin position="20"/>
        <end position="39"/>
    </location>
</feature>
<reference evidence="2 3" key="1">
    <citation type="journal article" date="2024" name="bioRxiv">
        <title>A reference genome for Trichogramma kaykai: A tiny desert-dwelling parasitoid wasp with competing sex-ratio distorters.</title>
        <authorList>
            <person name="Culotta J."/>
            <person name="Lindsey A.R."/>
        </authorList>
    </citation>
    <scope>NUCLEOTIDE SEQUENCE [LARGE SCALE GENOMIC DNA]</scope>
    <source>
        <strain evidence="2 3">KSX58</strain>
    </source>
</reference>
<feature type="compositionally biased region" description="Basic and acidic residues" evidence="1">
    <location>
        <begin position="278"/>
        <end position="297"/>
    </location>
</feature>
<gene>
    <name evidence="2" type="ORF">TKK_011288</name>
</gene>
<feature type="region of interest" description="Disordered" evidence="1">
    <location>
        <begin position="278"/>
        <end position="330"/>
    </location>
</feature>
<dbReference type="EMBL" id="JBJJXI010000092">
    <property type="protein sequence ID" value="KAL3394259.1"/>
    <property type="molecule type" value="Genomic_DNA"/>
</dbReference>
<proteinExistence type="predicted"/>
<protein>
    <recommendedName>
        <fullName evidence="4">Protein CASC3</fullName>
    </recommendedName>
</protein>
<feature type="region of interest" description="Disordered" evidence="1">
    <location>
        <begin position="859"/>
        <end position="904"/>
    </location>
</feature>
<feature type="compositionally biased region" description="Polar residues" evidence="1">
    <location>
        <begin position="319"/>
        <end position="330"/>
    </location>
</feature>
<feature type="region of interest" description="Disordered" evidence="1">
    <location>
        <begin position="146"/>
        <end position="171"/>
    </location>
</feature>
<dbReference type="Proteomes" id="UP001627154">
    <property type="component" value="Unassembled WGS sequence"/>
</dbReference>
<organism evidence="2 3">
    <name type="scientific">Trichogramma kaykai</name>
    <dbReference type="NCBI Taxonomy" id="54128"/>
    <lineage>
        <taxon>Eukaryota</taxon>
        <taxon>Metazoa</taxon>
        <taxon>Ecdysozoa</taxon>
        <taxon>Arthropoda</taxon>
        <taxon>Hexapoda</taxon>
        <taxon>Insecta</taxon>
        <taxon>Pterygota</taxon>
        <taxon>Neoptera</taxon>
        <taxon>Endopterygota</taxon>
        <taxon>Hymenoptera</taxon>
        <taxon>Apocrita</taxon>
        <taxon>Proctotrupomorpha</taxon>
        <taxon>Chalcidoidea</taxon>
        <taxon>Trichogrammatidae</taxon>
        <taxon>Trichogramma</taxon>
    </lineage>
</organism>
<feature type="compositionally biased region" description="Acidic residues" evidence="1">
    <location>
        <begin position="682"/>
        <end position="693"/>
    </location>
</feature>
<evidence type="ECO:0008006" key="4">
    <source>
        <dbReference type="Google" id="ProtNLM"/>
    </source>
</evidence>
<accession>A0ABD2WNQ2</accession>
<sequence length="1742" mass="198841">MNEKQSPLSPLMIIEPVESLHGSKPISDTVLNKPTQHRRPCQTQEVVEINDEDDDDEVQFVEMPQDVVEISSDEEISLQDYNDNRSQQTLENVISQNMTNKSQNPIEDSLFCSLVISEVTSLSKEDFETAGDIPIAKMQYNTFPEVHQSQDRKKQRIIVDDPEAMSLPSPDTKQRRIELLASACNMLLLQSADTNEHRRTISTNSSKNFDSGNPPSPTDSEITTEVTMVCDDNKNQQNYRKKEIKREDIRKSVFVGVRDDDYIDSNTNFTHFNEFACDRESDDNEKSEKKIDARKDQVSLQSNDSNKNPVENSNDEIIPSNNDESSLCNSRGSFKAPKRIYIEETSMIVSGDTDPHWSSNGELWDTDEQILINQSSKNDVSTIAHDAANSSSFSVASTQHLVITEIDEQHQRSFRDDENMHESNDLTLAGNANIDSSTVHTRTASQVSDDILVRNDESCEIRCDLNVSGYYTVCEQAVKRQPEILRRDATKFIVAEQKIDRKKLSVHNERTRYMCRKNRHDERKNISSHIKSNTVITRRHANGNPKSKIVKLFLLLKKSNKRSTINLRAQFFLDMNFVKLMRQFNQFYQFARNFYNYNLLQIHKGSLEINGQLKKIVLDKALRYDKEKIEKKIISQKMMIMNLPDENQNSFCKSYYKQPFHIFKNGKRKYKSDDNRSISSIGDDEPRDSEYSDTEYSANECPSVSKVIPKIPICHIPCKPINKEPSENIVKKKRNRQTHSEMKLTLKRDGFNHGNWIALPKENYVNHDIILNKNENFSKPQEKVLQTNIKIAQKIIPELDSNSYAPPIERNSYNITLNLSSHANFSSKSDNQRNNNIQAEKNSKKFYQSSECQKEHILKDFTEKSNNNKENEYLSRDQSIKKQEEKFSSDHNIKKQGEPDNEPKNTTLIQLESKEYSNFKLVAKNEVIKNSDAHKATINIQIQNPVYSEIQKKCLSDVAPPIMVPDKPIEDTAKVDSYNFNTLESHPADDSDDENRLTIDMDNFENDSACSKHLNDDDGPVSENNSCINKKNDIENDVANSAPSHYNKNNQSCTSLGYLKESSKIGTNSETRNQINKQEDSLDNVAHLTVDKTGKKMINRNDQTIEEETRIMNQNESENFNKKSVFFDLDYFGDGIFECLPEYHTYGIETRQKLISEYNKFYYGTSFYEERKKSKLIKINNKKAILRKRKKIKTNNDDEVVEPPCKNLKLDQPDINLDQCKSIQSVTEHINMEGMVSNEKTNYVSENETPLEELEGGDFDFNYSQIVQNKEFSDKNLSDDYCMSDEETSDNLSDQSNLISVETVNHDNENFVNQNNLLEKNLCKDTSNGSAILSSVNKEIEKLNDKSLNDSFKIKDVPPKKNSVNGQENQLTGSIIMQGEIIKFNSKNTGVKIYIDKDRNAETFFEKSIVPNTNAFLNSAINHASNKTNLVSSETTINDNLSEEARDIFSSSSTQTSKQKNIQVTNSEKILENTIKSNTMAFSDGSNICTFTRSDHKKSEPIIRESNHGIIENIVHSDSLKKDYCDLNVLSRYNLVLETLPPSNESMTYNEEYYTYHFMLDSLMAPRNFIVQSNPISVVSLTPSLSTRFVYQPPLLCYISSNQSVSNGPVTNSSTNSSPALSTTSTMTNESRILPRVSPMSNNVLRKSTTLTTSPSMSSTVLSTLLNKHPSTSPMCKQNLLQVSTEPGVESIIIRASDICKMNEGKSISERKEFRNQNFSKELETITSNQSGTYYLCTKELG</sequence>
<evidence type="ECO:0000313" key="3">
    <source>
        <dbReference type="Proteomes" id="UP001627154"/>
    </source>
</evidence>
<feature type="compositionally biased region" description="Basic and acidic residues" evidence="1">
    <location>
        <begin position="859"/>
        <end position="903"/>
    </location>
</feature>
<feature type="region of interest" description="Disordered" evidence="1">
    <location>
        <begin position="195"/>
        <end position="234"/>
    </location>
</feature>
<keyword evidence="3" id="KW-1185">Reference proteome</keyword>
<feature type="compositionally biased region" description="Polar residues" evidence="1">
    <location>
        <begin position="201"/>
        <end position="226"/>
    </location>
</feature>
<feature type="region of interest" description="Disordered" evidence="1">
    <location>
        <begin position="1608"/>
        <end position="1628"/>
    </location>
</feature>